<keyword evidence="6" id="KW-0472">Membrane</keyword>
<accession>A0A7V1LK32</accession>
<keyword evidence="4" id="KW-1134">Transmembrane beta strand</keyword>
<keyword evidence="3" id="KW-0813">Transport</keyword>
<dbReference type="InterPro" id="IPR003423">
    <property type="entry name" value="OMP_efflux"/>
</dbReference>
<dbReference type="Gene3D" id="1.20.1600.10">
    <property type="entry name" value="Outer membrane efflux proteins (OEP)"/>
    <property type="match status" value="1"/>
</dbReference>
<evidence type="ECO:0000256" key="2">
    <source>
        <dbReference type="ARBA" id="ARBA00007613"/>
    </source>
</evidence>
<dbReference type="GO" id="GO:0015288">
    <property type="term" value="F:porin activity"/>
    <property type="evidence" value="ECO:0007669"/>
    <property type="project" value="TreeGrafter"/>
</dbReference>
<evidence type="ECO:0000313" key="8">
    <source>
        <dbReference type="EMBL" id="HED09393.1"/>
    </source>
</evidence>
<dbReference type="EMBL" id="DRLD01000047">
    <property type="protein sequence ID" value="HED09393.1"/>
    <property type="molecule type" value="Genomic_DNA"/>
</dbReference>
<keyword evidence="5" id="KW-0812">Transmembrane</keyword>
<dbReference type="InterPro" id="IPR051906">
    <property type="entry name" value="TolC-like"/>
</dbReference>
<dbReference type="PANTHER" id="PTHR30026:SF20">
    <property type="entry name" value="OUTER MEMBRANE PROTEIN TOLC"/>
    <property type="match status" value="1"/>
</dbReference>
<evidence type="ECO:0000256" key="6">
    <source>
        <dbReference type="ARBA" id="ARBA00023136"/>
    </source>
</evidence>
<name>A0A7V1LK32_CALAY</name>
<evidence type="ECO:0000256" key="7">
    <source>
        <dbReference type="ARBA" id="ARBA00023237"/>
    </source>
</evidence>
<dbReference type="GO" id="GO:0009279">
    <property type="term" value="C:cell outer membrane"/>
    <property type="evidence" value="ECO:0007669"/>
    <property type="project" value="UniProtKB-SubCell"/>
</dbReference>
<sequence>MMKTVILLFFNAFFLFAQPLPLLLQKLEQQNPEVLAARWEKRMAEEQAGSVRGLLWPSLTFNAGYNHVSELARIDLPGLPGISPRTISLGQKDNYSLNLTAQYLLFNGFATRALVDAAQIKSDISTTQLKATQKQMALKTIALYRQIQGLRLNVKVLESDRKRRRLQLDKVKSLLANGFVRPVDTLAVKMGLLDVGQKILDVKSRLFTLRQELNDLFGETVEVGEFVEGRAPLPQLNLMQVEQIQSLGLKEQLMGFQSRQKRSGFYPRVALTASYNYGNPGVDIINSNWMDYYILGVNLSWNLWEGRRQSHDLQAMDYARRQIEVKKAAAENRWRSRYRQTAEEIKVLHDALRLAEKRVQLARRKWEILSAQLQEGNAASKEVDDASLQITQAELTVNARKIALQSKQNELEYLSGKPLSEWSVQ</sequence>
<evidence type="ECO:0000256" key="1">
    <source>
        <dbReference type="ARBA" id="ARBA00004442"/>
    </source>
</evidence>
<protein>
    <submittedName>
        <fullName evidence="8">TolC family protein</fullName>
    </submittedName>
</protein>
<gene>
    <name evidence="8" type="ORF">ENJ10_01770</name>
</gene>
<organism evidence="8">
    <name type="scientific">Caldithrix abyssi</name>
    <dbReference type="NCBI Taxonomy" id="187145"/>
    <lineage>
        <taxon>Bacteria</taxon>
        <taxon>Pseudomonadati</taxon>
        <taxon>Calditrichota</taxon>
        <taxon>Calditrichia</taxon>
        <taxon>Calditrichales</taxon>
        <taxon>Calditrichaceae</taxon>
        <taxon>Caldithrix</taxon>
    </lineage>
</organism>
<dbReference type="PANTHER" id="PTHR30026">
    <property type="entry name" value="OUTER MEMBRANE PROTEIN TOLC"/>
    <property type="match status" value="1"/>
</dbReference>
<dbReference type="Proteomes" id="UP000886005">
    <property type="component" value="Unassembled WGS sequence"/>
</dbReference>
<dbReference type="SUPFAM" id="SSF56954">
    <property type="entry name" value="Outer membrane efflux proteins (OEP)"/>
    <property type="match status" value="1"/>
</dbReference>
<evidence type="ECO:0000256" key="5">
    <source>
        <dbReference type="ARBA" id="ARBA00022692"/>
    </source>
</evidence>
<evidence type="ECO:0000256" key="3">
    <source>
        <dbReference type="ARBA" id="ARBA00022448"/>
    </source>
</evidence>
<comment type="similarity">
    <text evidence="2">Belongs to the outer membrane factor (OMF) (TC 1.B.17) family.</text>
</comment>
<keyword evidence="7" id="KW-0998">Cell outer membrane</keyword>
<dbReference type="Pfam" id="PF02321">
    <property type="entry name" value="OEP"/>
    <property type="match status" value="2"/>
</dbReference>
<dbReference type="GO" id="GO:1990281">
    <property type="term" value="C:efflux pump complex"/>
    <property type="evidence" value="ECO:0007669"/>
    <property type="project" value="TreeGrafter"/>
</dbReference>
<reference evidence="8" key="1">
    <citation type="journal article" date="2020" name="mSystems">
        <title>Genome- and Community-Level Interaction Insights into Carbon Utilization and Element Cycling Functions of Hydrothermarchaeota in Hydrothermal Sediment.</title>
        <authorList>
            <person name="Zhou Z."/>
            <person name="Liu Y."/>
            <person name="Xu W."/>
            <person name="Pan J."/>
            <person name="Luo Z.H."/>
            <person name="Li M."/>
        </authorList>
    </citation>
    <scope>NUCLEOTIDE SEQUENCE [LARGE SCALE GENOMIC DNA]</scope>
    <source>
        <strain evidence="8">HyVt-456</strain>
    </source>
</reference>
<comment type="subcellular location">
    <subcellularLocation>
        <location evidence="1">Cell outer membrane</location>
    </subcellularLocation>
</comment>
<dbReference type="GO" id="GO:0015562">
    <property type="term" value="F:efflux transmembrane transporter activity"/>
    <property type="evidence" value="ECO:0007669"/>
    <property type="project" value="InterPro"/>
</dbReference>
<evidence type="ECO:0000256" key="4">
    <source>
        <dbReference type="ARBA" id="ARBA00022452"/>
    </source>
</evidence>
<dbReference type="AlphaFoldDB" id="A0A7V1LK32"/>
<proteinExistence type="inferred from homology"/>
<comment type="caution">
    <text evidence="8">The sequence shown here is derived from an EMBL/GenBank/DDBJ whole genome shotgun (WGS) entry which is preliminary data.</text>
</comment>